<dbReference type="Proteomes" id="UP000288873">
    <property type="component" value="Genome"/>
</dbReference>
<dbReference type="GeneID" id="41704030"/>
<dbReference type="EMBL" id="MG781154">
    <property type="protein sequence ID" value="AYE53919.1"/>
    <property type="molecule type" value="Genomic_RNA"/>
</dbReference>
<keyword evidence="2" id="KW-1185">Reference proteome</keyword>
<sequence>MFKSIDDEIDKLKKGRKEKEKILKANFHEHVKSSGSIGELSPEAIGSLNSKYEAYRDLKSAYALDTKKRIDELNRIKRVSVNSYALDPVYRESYKYLRQKSKEPVKTDGQSNSACPRRHCALF</sequence>
<proteinExistence type="predicted"/>
<protein>
    <submittedName>
        <fullName evidence="1">p14</fullName>
    </submittedName>
</protein>
<evidence type="ECO:0000313" key="2">
    <source>
        <dbReference type="Proteomes" id="UP000288873"/>
    </source>
</evidence>
<dbReference type="RefSeq" id="YP_009551526.1">
    <property type="nucleotide sequence ID" value="NC_040403.1"/>
</dbReference>
<dbReference type="KEGG" id="vg:41704030"/>
<reference evidence="1 2" key="1">
    <citation type="journal article" date="2018" name="Front. Microbiol.">
        <title>Discovery of Plant Viruses From Tea Plant (Camellia sinensis (L.) O. Kuntze) by Metagenomic Sequencing.</title>
        <authorList>
            <person name="Hao X."/>
            <person name="Zhang W."/>
            <person name="Zhao F."/>
            <person name="Liu Y."/>
            <person name="Qian W."/>
            <person name="Wang Y."/>
            <person name="Wang L."/>
            <person name="Zeng J."/>
            <person name="Yang Y."/>
            <person name="Wang X."/>
        </authorList>
    </citation>
    <scope>NUCLEOTIDE SEQUENCE [LARGE SCALE GENOMIC DNA]</scope>
</reference>
<accession>A0A386QVI9</accession>
<evidence type="ECO:0000313" key="1">
    <source>
        <dbReference type="EMBL" id="AYE53919.1"/>
    </source>
</evidence>
<name>A0A386QVI9_9VIRU</name>
<organism evidence="1 2">
    <name type="scientific">Tea plant necrotic ring blotch virus</name>
    <dbReference type="NCBI Taxonomy" id="2419939"/>
    <lineage>
        <taxon>Viruses</taxon>
        <taxon>Riboviria</taxon>
        <taxon>Orthornavirae</taxon>
        <taxon>Kitrinoviricota</taxon>
        <taxon>Alsuviricetes</taxon>
        <taxon>Martellivirales</taxon>
        <taxon>Kitaviridae</taxon>
        <taxon>Blunervirus</taxon>
        <taxon>Blunervirus camelliae</taxon>
    </lineage>
</organism>